<dbReference type="EMBL" id="PFSA01000052">
    <property type="protein sequence ID" value="PJC32466.1"/>
    <property type="molecule type" value="Genomic_DNA"/>
</dbReference>
<evidence type="ECO:0000313" key="2">
    <source>
        <dbReference type="EMBL" id="PJC32466.1"/>
    </source>
</evidence>
<evidence type="ECO:0000256" key="1">
    <source>
        <dbReference type="SAM" id="MobiDB-lite"/>
    </source>
</evidence>
<comment type="caution">
    <text evidence="2">The sequence shown here is derived from an EMBL/GenBank/DDBJ whole genome shotgun (WGS) entry which is preliminary data.</text>
</comment>
<accession>A0A2M8EZL8</accession>
<sequence>MTACQSPNSFPPCFPTDSPKTEEVSKTAGAKGRPTSRSGGGKKLEQIPTQSGGSEGTKSVAWLKVWPADRVASWLVYPE</sequence>
<proteinExistence type="predicted"/>
<reference evidence="3" key="1">
    <citation type="submission" date="2017-09" db="EMBL/GenBank/DDBJ databases">
        <title>Depth-based differentiation of microbial function through sediment-hosted aquifers and enrichment of novel symbionts in the deep terrestrial subsurface.</title>
        <authorList>
            <person name="Probst A.J."/>
            <person name="Ladd B."/>
            <person name="Jarett J.K."/>
            <person name="Geller-Mcgrath D.E."/>
            <person name="Sieber C.M.K."/>
            <person name="Emerson J.B."/>
            <person name="Anantharaman K."/>
            <person name="Thomas B.C."/>
            <person name="Malmstrom R."/>
            <person name="Stieglmeier M."/>
            <person name="Klingl A."/>
            <person name="Woyke T."/>
            <person name="Ryan C.M."/>
            <person name="Banfield J.F."/>
        </authorList>
    </citation>
    <scope>NUCLEOTIDE SEQUENCE [LARGE SCALE GENOMIC DNA]</scope>
</reference>
<protein>
    <submittedName>
        <fullName evidence="2">Uncharacterized protein</fullName>
    </submittedName>
</protein>
<organism evidence="2 3">
    <name type="scientific">Candidatus Roizmanbacteria bacterium CG_4_9_14_0_2_um_filter_36_12</name>
    <dbReference type="NCBI Taxonomy" id="1974837"/>
    <lineage>
        <taxon>Bacteria</taxon>
        <taxon>Candidatus Roizmaniibacteriota</taxon>
    </lineage>
</organism>
<dbReference type="AlphaFoldDB" id="A0A2M8EZL8"/>
<evidence type="ECO:0000313" key="3">
    <source>
        <dbReference type="Proteomes" id="UP000229777"/>
    </source>
</evidence>
<dbReference type="Proteomes" id="UP000229777">
    <property type="component" value="Unassembled WGS sequence"/>
</dbReference>
<feature type="region of interest" description="Disordered" evidence="1">
    <location>
        <begin position="1"/>
        <end position="59"/>
    </location>
</feature>
<name>A0A2M8EZL8_9BACT</name>
<gene>
    <name evidence="2" type="ORF">CO049_02925</name>
</gene>